<name>A0A0A6PJH9_9GAMM</name>
<reference evidence="3 4" key="1">
    <citation type="journal article" date="2016" name="Front. Microbiol.">
        <title>Single-Cell (Meta-)Genomics of a Dimorphic Candidatus Thiomargarita nelsonii Reveals Genomic Plasticity.</title>
        <authorList>
            <person name="Flood B.E."/>
            <person name="Fliss P."/>
            <person name="Jones D.S."/>
            <person name="Dick G.J."/>
            <person name="Jain S."/>
            <person name="Kaster A.K."/>
            <person name="Winkel M."/>
            <person name="Mussmann M."/>
            <person name="Bailey J."/>
        </authorList>
    </citation>
    <scope>NUCLEOTIDE SEQUENCE [LARGE SCALE GENOMIC DNA]</scope>
    <source>
        <strain evidence="3">Hydrate Ridge</strain>
    </source>
</reference>
<comment type="caution">
    <text evidence="3">The sequence shown here is derived from an EMBL/GenBank/DDBJ whole genome shotgun (WGS) entry which is preliminary data.</text>
</comment>
<accession>A0A0A6PJH9</accession>
<sequence>MNKLKFLPLIFILLIPLGCGEEGVAAIDVVKKRITNQIQGFIGKGDIAIQKYENKIGKVRDNLIKVKVSRKSFEQKLETRKTSLASYEQKGASEAKIELLTNTIQEMETFLQQVQTAESKLEKMLKKLIDNLDLVKIKVAALEAKRDMLDAMRTIQEYSNIEGDVDDLGGNMDNTLEEMQKEIYAIEAEIEIDNLLSQAEGL</sequence>
<proteinExistence type="predicted"/>
<dbReference type="AlphaFoldDB" id="A0A0A6PJH9"/>
<dbReference type="Proteomes" id="UP000030428">
    <property type="component" value="Unassembled WGS sequence"/>
</dbReference>
<evidence type="ECO:0000313" key="4">
    <source>
        <dbReference type="Proteomes" id="UP000030428"/>
    </source>
</evidence>
<keyword evidence="4" id="KW-1185">Reference proteome</keyword>
<protein>
    <submittedName>
        <fullName evidence="3">Uncharacterized protein</fullName>
    </submittedName>
</protein>
<keyword evidence="1" id="KW-1015">Disulfide bond</keyword>
<dbReference type="InterPro" id="IPR019742">
    <property type="entry name" value="MacrogloblnA2_CS"/>
</dbReference>
<evidence type="ECO:0000313" key="3">
    <source>
        <dbReference type="EMBL" id="KHD06524.1"/>
    </source>
</evidence>
<gene>
    <name evidence="3" type="ORF">PN36_12045</name>
</gene>
<dbReference type="PROSITE" id="PS00477">
    <property type="entry name" value="ALPHA_2_MACROGLOBULIN"/>
    <property type="match status" value="1"/>
</dbReference>
<feature type="coiled-coil region" evidence="2">
    <location>
        <begin position="107"/>
        <end position="145"/>
    </location>
</feature>
<organism evidence="3 4">
    <name type="scientific">Candidatus Thiomargarita nelsonii</name>
    <dbReference type="NCBI Taxonomy" id="1003181"/>
    <lineage>
        <taxon>Bacteria</taxon>
        <taxon>Pseudomonadati</taxon>
        <taxon>Pseudomonadota</taxon>
        <taxon>Gammaproteobacteria</taxon>
        <taxon>Thiotrichales</taxon>
        <taxon>Thiotrichaceae</taxon>
        <taxon>Thiomargarita</taxon>
    </lineage>
</organism>
<evidence type="ECO:0000256" key="2">
    <source>
        <dbReference type="SAM" id="Coils"/>
    </source>
</evidence>
<keyword evidence="2" id="KW-0175">Coiled coil</keyword>
<evidence type="ECO:0000256" key="1">
    <source>
        <dbReference type="ARBA" id="ARBA00023157"/>
    </source>
</evidence>
<dbReference type="EMBL" id="JSZA02000037">
    <property type="protein sequence ID" value="KHD06524.1"/>
    <property type="molecule type" value="Genomic_DNA"/>
</dbReference>